<dbReference type="Gene3D" id="1.20.1250.20">
    <property type="entry name" value="MFS general substrate transporter like domains"/>
    <property type="match status" value="1"/>
</dbReference>
<feature type="transmembrane region" description="Helical" evidence="5">
    <location>
        <begin position="303"/>
        <end position="329"/>
    </location>
</feature>
<comment type="caution">
    <text evidence="6">The sequence shown here is derived from an EMBL/GenBank/DDBJ whole genome shotgun (WGS) entry which is preliminary data.</text>
</comment>
<proteinExistence type="predicted"/>
<keyword evidence="7" id="KW-1185">Reference proteome</keyword>
<dbReference type="PANTHER" id="PTHR23502">
    <property type="entry name" value="MAJOR FACILITATOR SUPERFAMILY"/>
    <property type="match status" value="1"/>
</dbReference>
<gene>
    <name evidence="6" type="ORF">EDB92DRAFT_2054866</name>
</gene>
<sequence length="433" mass="48149">MSFKARVKARVAVVRCFQYGVPKSGDLGRPNDPANPQNYNLYRHHTQRVCLLRTINQALIIHSPLLRLSHISVIAYEFHVGREAQCCWFVLGPTFGTPGSEHIGRSLVFVCTSAVSAITYIGQARANNMVIVAHQRRRDHCIHMGSVNPAIEMCVLSTAILFGPVLGPIISTFITSSDLGWRWIFWVLMTSTGSCASLSKHLRAADPVGNKGAYAVSERVAHSKRWWLNRSCYSRKYTSRSCMVSSTGVCMLPALWAVFEAIPVYFKCICNFFIANDDLWYGSSAEERLHSAMVGGPMLAKRIVVWWVPGMGMIPIGLWNTLIVISFSVQLLGGHLPDFASAIAGQTILRSLTGTVFPLFTTQMFVNVGINWASTLLGAIAVLLVPMPFLFYKYGSHIRTRNSFTPCTDLKVAKFLEQEKEGAVKRCVQQMAY</sequence>
<dbReference type="GO" id="GO:0022857">
    <property type="term" value="F:transmembrane transporter activity"/>
    <property type="evidence" value="ECO:0007669"/>
    <property type="project" value="TreeGrafter"/>
</dbReference>
<protein>
    <submittedName>
        <fullName evidence="6">MFS polyamine transporter</fullName>
    </submittedName>
</protein>
<keyword evidence="4 5" id="KW-0472">Membrane</keyword>
<evidence type="ECO:0000256" key="2">
    <source>
        <dbReference type="ARBA" id="ARBA00022692"/>
    </source>
</evidence>
<evidence type="ECO:0000313" key="7">
    <source>
        <dbReference type="Proteomes" id="UP001201163"/>
    </source>
</evidence>
<evidence type="ECO:0000313" key="6">
    <source>
        <dbReference type="EMBL" id="KAH8986723.1"/>
    </source>
</evidence>
<feature type="transmembrane region" description="Helical" evidence="5">
    <location>
        <begin position="370"/>
        <end position="392"/>
    </location>
</feature>
<evidence type="ECO:0000256" key="4">
    <source>
        <dbReference type="ARBA" id="ARBA00023136"/>
    </source>
</evidence>
<keyword evidence="2 5" id="KW-0812">Transmembrane</keyword>
<evidence type="ECO:0000256" key="3">
    <source>
        <dbReference type="ARBA" id="ARBA00022989"/>
    </source>
</evidence>
<dbReference type="AlphaFoldDB" id="A0AAD4LEM6"/>
<dbReference type="GO" id="GO:0005886">
    <property type="term" value="C:plasma membrane"/>
    <property type="evidence" value="ECO:0007669"/>
    <property type="project" value="TreeGrafter"/>
</dbReference>
<evidence type="ECO:0000256" key="5">
    <source>
        <dbReference type="SAM" id="Phobius"/>
    </source>
</evidence>
<reference evidence="6" key="1">
    <citation type="submission" date="2022-01" db="EMBL/GenBank/DDBJ databases">
        <title>Comparative genomics reveals a dynamic genome evolution in the ectomycorrhizal milk-cap (Lactarius) mushrooms.</title>
        <authorList>
            <consortium name="DOE Joint Genome Institute"/>
            <person name="Lebreton A."/>
            <person name="Tang N."/>
            <person name="Kuo A."/>
            <person name="LaButti K."/>
            <person name="Drula E."/>
            <person name="Barry K."/>
            <person name="Clum A."/>
            <person name="Lipzen A."/>
            <person name="Mousain D."/>
            <person name="Ng V."/>
            <person name="Wang R."/>
            <person name="Wang X."/>
            <person name="Dai Y."/>
            <person name="Henrissat B."/>
            <person name="Grigoriev I.V."/>
            <person name="Guerin-Laguette A."/>
            <person name="Yu F."/>
            <person name="Martin F.M."/>
        </authorList>
    </citation>
    <scope>NUCLEOTIDE SEQUENCE</scope>
    <source>
        <strain evidence="6">QP</strain>
    </source>
</reference>
<feature type="transmembrane region" description="Helical" evidence="5">
    <location>
        <begin position="153"/>
        <end position="174"/>
    </location>
</feature>
<dbReference type="PANTHER" id="PTHR23502:SF74">
    <property type="entry name" value="MAJOR FACILITATOR SUPERFAMILY (MFS) PROFILE DOMAIN-CONTAINING PROTEIN"/>
    <property type="match status" value="1"/>
</dbReference>
<keyword evidence="3 5" id="KW-1133">Transmembrane helix</keyword>
<comment type="subcellular location">
    <subcellularLocation>
        <location evidence="1">Membrane</location>
        <topology evidence="1">Multi-pass membrane protein</topology>
    </subcellularLocation>
</comment>
<dbReference type="EMBL" id="JAKELL010000052">
    <property type="protein sequence ID" value="KAH8986723.1"/>
    <property type="molecule type" value="Genomic_DNA"/>
</dbReference>
<dbReference type="SUPFAM" id="SSF103473">
    <property type="entry name" value="MFS general substrate transporter"/>
    <property type="match status" value="1"/>
</dbReference>
<dbReference type="Proteomes" id="UP001201163">
    <property type="component" value="Unassembled WGS sequence"/>
</dbReference>
<evidence type="ECO:0000256" key="1">
    <source>
        <dbReference type="ARBA" id="ARBA00004141"/>
    </source>
</evidence>
<dbReference type="InterPro" id="IPR036259">
    <property type="entry name" value="MFS_trans_sf"/>
</dbReference>
<accession>A0AAD4LEM6</accession>
<organism evidence="6 7">
    <name type="scientific">Lactarius akahatsu</name>
    <dbReference type="NCBI Taxonomy" id="416441"/>
    <lineage>
        <taxon>Eukaryota</taxon>
        <taxon>Fungi</taxon>
        <taxon>Dikarya</taxon>
        <taxon>Basidiomycota</taxon>
        <taxon>Agaricomycotina</taxon>
        <taxon>Agaricomycetes</taxon>
        <taxon>Russulales</taxon>
        <taxon>Russulaceae</taxon>
        <taxon>Lactarius</taxon>
    </lineage>
</organism>
<name>A0AAD4LEM6_9AGAM</name>